<evidence type="ECO:0000259" key="2">
    <source>
        <dbReference type="Pfam" id="PF01557"/>
    </source>
</evidence>
<dbReference type="SUPFAM" id="SSF56529">
    <property type="entry name" value="FAH"/>
    <property type="match status" value="1"/>
</dbReference>
<feature type="domain" description="Fumarylacetoacetase-like C-terminal" evidence="2">
    <location>
        <begin position="129"/>
        <end position="322"/>
    </location>
</feature>
<sequence>MIRPSTERGSRFDSIAQASFLASGPLTGPNVLRAPLRPRSTGRRPHRTTREEVAVSAVVDPVQVDAAIVDSAARRLAEAAAERRPCAPVRDLIDPQDVHTAYRIQERFNAFRVRAGIEVVGRKIGATSEAVQRQLGVDQPDFGVLFADMAYGHGDTIATELLLQPKAEAEIAFILAEDLAEGPLDPARCRRAVAEAVAALEIVDSRITNWDITFADTVADNASSGVYVLGTERKTLDEFEPIEASMSMLIDGAEVSTGTGAACLGDPLNALSWLARQARTFGNPLRAGQVILSGALGPMRPVSPGAVVEARIHGLGHVTATFE</sequence>
<evidence type="ECO:0000256" key="1">
    <source>
        <dbReference type="ARBA" id="ARBA00023239"/>
    </source>
</evidence>
<gene>
    <name evidence="3" type="ORF">D5S18_26760</name>
</gene>
<dbReference type="InterPro" id="IPR036663">
    <property type="entry name" value="Fumarylacetoacetase_C_sf"/>
</dbReference>
<comment type="caution">
    <text evidence="3">The sequence shown here is derived from an EMBL/GenBank/DDBJ whole genome shotgun (WGS) entry which is preliminary data.</text>
</comment>
<evidence type="ECO:0000313" key="3">
    <source>
        <dbReference type="EMBL" id="RJO71029.1"/>
    </source>
</evidence>
<organism evidence="3 4">
    <name type="scientific">Nocardia panacis</name>
    <dbReference type="NCBI Taxonomy" id="2340916"/>
    <lineage>
        <taxon>Bacteria</taxon>
        <taxon>Bacillati</taxon>
        <taxon>Actinomycetota</taxon>
        <taxon>Actinomycetes</taxon>
        <taxon>Mycobacteriales</taxon>
        <taxon>Nocardiaceae</taxon>
        <taxon>Nocardia</taxon>
    </lineage>
</organism>
<dbReference type="GO" id="GO:0005737">
    <property type="term" value="C:cytoplasm"/>
    <property type="evidence" value="ECO:0007669"/>
    <property type="project" value="TreeGrafter"/>
</dbReference>
<dbReference type="PANTHER" id="PTHR30143:SF0">
    <property type="entry name" value="2-KETO-4-PENTENOATE HYDRATASE"/>
    <property type="match status" value="1"/>
</dbReference>
<accession>A0A3A4KEY2</accession>
<dbReference type="GO" id="GO:0008684">
    <property type="term" value="F:2-oxopent-4-enoate hydratase activity"/>
    <property type="evidence" value="ECO:0007669"/>
    <property type="project" value="TreeGrafter"/>
</dbReference>
<dbReference type="Pfam" id="PF01557">
    <property type="entry name" value="FAA_hydrolase"/>
    <property type="match status" value="1"/>
</dbReference>
<dbReference type="OrthoDB" id="9792137at2"/>
<keyword evidence="4" id="KW-1185">Reference proteome</keyword>
<reference evidence="3 4" key="1">
    <citation type="submission" date="2018-09" db="EMBL/GenBank/DDBJ databases">
        <title>YIM PH21274 draft genome.</title>
        <authorList>
            <person name="Miao C."/>
        </authorList>
    </citation>
    <scope>NUCLEOTIDE SEQUENCE [LARGE SCALE GENOMIC DNA]</scope>
    <source>
        <strain evidence="3 4">YIM PH 21724</strain>
    </source>
</reference>
<dbReference type="InterPro" id="IPR011234">
    <property type="entry name" value="Fumarylacetoacetase-like_C"/>
</dbReference>
<protein>
    <submittedName>
        <fullName evidence="3">2-keto-4-pentenoate hydratase</fullName>
    </submittedName>
</protein>
<proteinExistence type="predicted"/>
<dbReference type="EMBL" id="QZFU01000036">
    <property type="protein sequence ID" value="RJO71029.1"/>
    <property type="molecule type" value="Genomic_DNA"/>
</dbReference>
<dbReference type="AlphaFoldDB" id="A0A3A4KEY2"/>
<dbReference type="Proteomes" id="UP000266677">
    <property type="component" value="Unassembled WGS sequence"/>
</dbReference>
<evidence type="ECO:0000313" key="4">
    <source>
        <dbReference type="Proteomes" id="UP000266677"/>
    </source>
</evidence>
<dbReference type="InterPro" id="IPR050772">
    <property type="entry name" value="Hydratase-Decarb/MhpD_sf"/>
</dbReference>
<dbReference type="Gene3D" id="3.90.850.10">
    <property type="entry name" value="Fumarylacetoacetase-like, C-terminal domain"/>
    <property type="match status" value="1"/>
</dbReference>
<keyword evidence="1" id="KW-0456">Lyase</keyword>
<dbReference type="PANTHER" id="PTHR30143">
    <property type="entry name" value="ACID HYDRATASE"/>
    <property type="match status" value="1"/>
</dbReference>
<name>A0A3A4KEY2_9NOCA</name>